<organism evidence="1 2">
    <name type="scientific">Dreissena polymorpha</name>
    <name type="common">Zebra mussel</name>
    <name type="synonym">Mytilus polymorpha</name>
    <dbReference type="NCBI Taxonomy" id="45954"/>
    <lineage>
        <taxon>Eukaryota</taxon>
        <taxon>Metazoa</taxon>
        <taxon>Spiralia</taxon>
        <taxon>Lophotrochozoa</taxon>
        <taxon>Mollusca</taxon>
        <taxon>Bivalvia</taxon>
        <taxon>Autobranchia</taxon>
        <taxon>Heteroconchia</taxon>
        <taxon>Euheterodonta</taxon>
        <taxon>Imparidentia</taxon>
        <taxon>Neoheterodontei</taxon>
        <taxon>Myida</taxon>
        <taxon>Dreissenoidea</taxon>
        <taxon>Dreissenidae</taxon>
        <taxon>Dreissena</taxon>
    </lineage>
</organism>
<accession>A0A9D4MRF6</accession>
<reference evidence="1" key="1">
    <citation type="journal article" date="2019" name="bioRxiv">
        <title>The Genome of the Zebra Mussel, Dreissena polymorpha: A Resource for Invasive Species Research.</title>
        <authorList>
            <person name="McCartney M.A."/>
            <person name="Auch B."/>
            <person name="Kono T."/>
            <person name="Mallez S."/>
            <person name="Zhang Y."/>
            <person name="Obille A."/>
            <person name="Becker A."/>
            <person name="Abrahante J.E."/>
            <person name="Garbe J."/>
            <person name="Badalamenti J.P."/>
            <person name="Herman A."/>
            <person name="Mangelson H."/>
            <person name="Liachko I."/>
            <person name="Sullivan S."/>
            <person name="Sone E.D."/>
            <person name="Koren S."/>
            <person name="Silverstein K.A.T."/>
            <person name="Beckman K.B."/>
            <person name="Gohl D.M."/>
        </authorList>
    </citation>
    <scope>NUCLEOTIDE SEQUENCE</scope>
    <source>
        <strain evidence="1">Duluth1</strain>
        <tissue evidence="1">Whole animal</tissue>
    </source>
</reference>
<protein>
    <submittedName>
        <fullName evidence="1">Uncharacterized protein</fullName>
    </submittedName>
</protein>
<evidence type="ECO:0000313" key="2">
    <source>
        <dbReference type="Proteomes" id="UP000828390"/>
    </source>
</evidence>
<name>A0A9D4MRF6_DREPO</name>
<keyword evidence="2" id="KW-1185">Reference proteome</keyword>
<reference evidence="1" key="2">
    <citation type="submission" date="2020-11" db="EMBL/GenBank/DDBJ databases">
        <authorList>
            <person name="McCartney M.A."/>
            <person name="Auch B."/>
            <person name="Kono T."/>
            <person name="Mallez S."/>
            <person name="Becker A."/>
            <person name="Gohl D.M."/>
            <person name="Silverstein K.A.T."/>
            <person name="Koren S."/>
            <person name="Bechman K.B."/>
            <person name="Herman A."/>
            <person name="Abrahante J.E."/>
            <person name="Garbe J."/>
        </authorList>
    </citation>
    <scope>NUCLEOTIDE SEQUENCE</scope>
    <source>
        <strain evidence="1">Duluth1</strain>
        <tissue evidence="1">Whole animal</tissue>
    </source>
</reference>
<comment type="caution">
    <text evidence="1">The sequence shown here is derived from an EMBL/GenBank/DDBJ whole genome shotgun (WGS) entry which is preliminary data.</text>
</comment>
<evidence type="ECO:0000313" key="1">
    <source>
        <dbReference type="EMBL" id="KAH3880331.1"/>
    </source>
</evidence>
<dbReference type="EMBL" id="JAIWYP010000001">
    <property type="protein sequence ID" value="KAH3880331.1"/>
    <property type="molecule type" value="Genomic_DNA"/>
</dbReference>
<dbReference type="Proteomes" id="UP000828390">
    <property type="component" value="Unassembled WGS sequence"/>
</dbReference>
<dbReference type="AlphaFoldDB" id="A0A9D4MRF6"/>
<gene>
    <name evidence="1" type="ORF">DPMN_004244</name>
</gene>
<sequence length="88" mass="9716">MAWRRRPRAYERGILTKKVVDTSSGAARRLGCSGLEESCMAKASRAYERGIGREKSLYGGTAVGEYFVERERHHAYERGTGSGGRGFG</sequence>
<proteinExistence type="predicted"/>